<feature type="chain" id="PRO_5017391601" description="DUF4367 domain-containing protein" evidence="1">
    <location>
        <begin position="29"/>
        <end position="167"/>
    </location>
</feature>
<sequence length="167" mass="19051">MGRSRWIVLPIVITIMFLCACSSSGREAQENAFKAAEKEFQSGQEKPNRHNKHIEYYLPFGFEKDKETPNNILLKNGSKKYILFYNSHEKPESKVVYESSFQQLKKWDLNKTFEKDGKFGYMLSKEQKDGVYQVVVGIGGIKVTTETSSPESDAPIMMKIAHSASIK</sequence>
<organism evidence="2 3">
    <name type="scientific">Mesobacillus zeae</name>
    <dbReference type="NCBI Taxonomy" id="1917180"/>
    <lineage>
        <taxon>Bacteria</taxon>
        <taxon>Bacillati</taxon>
        <taxon>Bacillota</taxon>
        <taxon>Bacilli</taxon>
        <taxon>Bacillales</taxon>
        <taxon>Bacillaceae</taxon>
        <taxon>Mesobacillus</taxon>
    </lineage>
</organism>
<evidence type="ECO:0000256" key="1">
    <source>
        <dbReference type="SAM" id="SignalP"/>
    </source>
</evidence>
<accession>A0A398B5W9</accession>
<keyword evidence="3" id="KW-1185">Reference proteome</keyword>
<dbReference type="PROSITE" id="PS51257">
    <property type="entry name" value="PROKAR_LIPOPROTEIN"/>
    <property type="match status" value="1"/>
</dbReference>
<proteinExistence type="predicted"/>
<feature type="signal peptide" evidence="1">
    <location>
        <begin position="1"/>
        <end position="28"/>
    </location>
</feature>
<evidence type="ECO:0000313" key="2">
    <source>
        <dbReference type="EMBL" id="RID83093.1"/>
    </source>
</evidence>
<gene>
    <name evidence="2" type="ORF">D1970_16360</name>
</gene>
<comment type="caution">
    <text evidence="2">The sequence shown here is derived from an EMBL/GenBank/DDBJ whole genome shotgun (WGS) entry which is preliminary data.</text>
</comment>
<dbReference type="EMBL" id="QWVT01000029">
    <property type="protein sequence ID" value="RID83093.1"/>
    <property type="molecule type" value="Genomic_DNA"/>
</dbReference>
<evidence type="ECO:0000313" key="3">
    <source>
        <dbReference type="Proteomes" id="UP000265816"/>
    </source>
</evidence>
<dbReference type="RefSeq" id="WP_119113939.1">
    <property type="nucleotide sequence ID" value="NZ_CBCSEO010000003.1"/>
</dbReference>
<name>A0A398B5W9_9BACI</name>
<dbReference type="Proteomes" id="UP000265816">
    <property type="component" value="Unassembled WGS sequence"/>
</dbReference>
<evidence type="ECO:0008006" key="4">
    <source>
        <dbReference type="Google" id="ProtNLM"/>
    </source>
</evidence>
<dbReference type="AlphaFoldDB" id="A0A398B5W9"/>
<keyword evidence="1" id="KW-0732">Signal</keyword>
<dbReference type="OrthoDB" id="2450230at2"/>
<reference evidence="2 3" key="1">
    <citation type="submission" date="2018-08" db="EMBL/GenBank/DDBJ databases">
        <title>Bacillus jemisoniae sp. nov., Bacillus chryseoplanitiae sp. nov., Bacillus resnikiae sp. nov., and Bacillus frankliniae sp. nov., isolated from Viking spacecraft and associated surfaces.</title>
        <authorList>
            <person name="Seuylemezian A."/>
            <person name="Vaishampayan P."/>
        </authorList>
    </citation>
    <scope>NUCLEOTIDE SEQUENCE [LARGE SCALE GENOMIC DNA]</scope>
    <source>
        <strain evidence="2 3">JJ-247</strain>
    </source>
</reference>
<protein>
    <recommendedName>
        <fullName evidence="4">DUF4367 domain-containing protein</fullName>
    </recommendedName>
</protein>